<dbReference type="PROSITE" id="PS50977">
    <property type="entry name" value="HTH_TETR_2"/>
    <property type="match status" value="1"/>
</dbReference>
<accession>A0ABW4T207</accession>
<evidence type="ECO:0000259" key="5">
    <source>
        <dbReference type="PROSITE" id="PS50977"/>
    </source>
</evidence>
<dbReference type="Pfam" id="PF16925">
    <property type="entry name" value="TetR_C_13"/>
    <property type="match status" value="1"/>
</dbReference>
<dbReference type="SUPFAM" id="SSF46689">
    <property type="entry name" value="Homeodomain-like"/>
    <property type="match status" value="1"/>
</dbReference>
<name>A0ABW4T207_9ACTN</name>
<dbReference type="InterPro" id="IPR023772">
    <property type="entry name" value="DNA-bd_HTH_TetR-type_CS"/>
</dbReference>
<reference evidence="7" key="1">
    <citation type="journal article" date="2019" name="Int. J. Syst. Evol. Microbiol.">
        <title>The Global Catalogue of Microorganisms (GCM) 10K type strain sequencing project: providing services to taxonomists for standard genome sequencing and annotation.</title>
        <authorList>
            <consortium name="The Broad Institute Genomics Platform"/>
            <consortium name="The Broad Institute Genome Sequencing Center for Infectious Disease"/>
            <person name="Wu L."/>
            <person name="Ma J."/>
        </authorList>
    </citation>
    <scope>NUCLEOTIDE SEQUENCE [LARGE SCALE GENOMIC DNA]</scope>
    <source>
        <strain evidence="7">ICMP 6774ER</strain>
    </source>
</reference>
<protein>
    <submittedName>
        <fullName evidence="6">TetR/AcrR family transcriptional regulator</fullName>
    </submittedName>
</protein>
<dbReference type="SUPFAM" id="SSF48498">
    <property type="entry name" value="Tetracyclin repressor-like, C-terminal domain"/>
    <property type="match status" value="1"/>
</dbReference>
<keyword evidence="2 4" id="KW-0238">DNA-binding</keyword>
<feature type="DNA-binding region" description="H-T-H motif" evidence="4">
    <location>
        <begin position="29"/>
        <end position="48"/>
    </location>
</feature>
<keyword evidence="7" id="KW-1185">Reference proteome</keyword>
<dbReference type="Gene3D" id="1.10.357.10">
    <property type="entry name" value="Tetracycline Repressor, domain 2"/>
    <property type="match status" value="1"/>
</dbReference>
<evidence type="ECO:0000313" key="7">
    <source>
        <dbReference type="Proteomes" id="UP001597368"/>
    </source>
</evidence>
<feature type="domain" description="HTH tetR-type" evidence="5">
    <location>
        <begin position="6"/>
        <end position="66"/>
    </location>
</feature>
<dbReference type="PANTHER" id="PTHR47506">
    <property type="entry name" value="TRANSCRIPTIONAL REGULATORY PROTEIN"/>
    <property type="match status" value="1"/>
</dbReference>
<organism evidence="6 7">
    <name type="scientific">Nonomuraea mangrovi</name>
    <dbReference type="NCBI Taxonomy" id="2316207"/>
    <lineage>
        <taxon>Bacteria</taxon>
        <taxon>Bacillati</taxon>
        <taxon>Actinomycetota</taxon>
        <taxon>Actinomycetes</taxon>
        <taxon>Streptosporangiales</taxon>
        <taxon>Streptosporangiaceae</taxon>
        <taxon>Nonomuraea</taxon>
    </lineage>
</organism>
<evidence type="ECO:0000256" key="3">
    <source>
        <dbReference type="ARBA" id="ARBA00023163"/>
    </source>
</evidence>
<evidence type="ECO:0000313" key="6">
    <source>
        <dbReference type="EMBL" id="MFD1935661.1"/>
    </source>
</evidence>
<gene>
    <name evidence="6" type="ORF">ACFSKW_29740</name>
</gene>
<dbReference type="PRINTS" id="PR00455">
    <property type="entry name" value="HTHTETR"/>
</dbReference>
<sequence length="200" mass="21406">MARTREFDTDAVIDEAVGVFWRKGYAATSVQDLVEATGIGRGSLYAAFGSKEGLYEAALTRYAERSSAELIARMESAAPVHEVLRDVLLHLVDATVADPERRGCLITNTVTERLPGDPVAARVAGGALDRNAMALTALLRGARARGELPPDADVTAMADFVMTTIQGLRVQGKAGADRRRLVAVVDLALSVLFIHDRSSL</sequence>
<dbReference type="PROSITE" id="PS01081">
    <property type="entry name" value="HTH_TETR_1"/>
    <property type="match status" value="1"/>
</dbReference>
<keyword evidence="3" id="KW-0804">Transcription</keyword>
<evidence type="ECO:0000256" key="1">
    <source>
        <dbReference type="ARBA" id="ARBA00023015"/>
    </source>
</evidence>
<dbReference type="InterPro" id="IPR036271">
    <property type="entry name" value="Tet_transcr_reg_TetR-rel_C_sf"/>
</dbReference>
<proteinExistence type="predicted"/>
<dbReference type="Pfam" id="PF00440">
    <property type="entry name" value="TetR_N"/>
    <property type="match status" value="1"/>
</dbReference>
<dbReference type="Gene3D" id="1.10.10.60">
    <property type="entry name" value="Homeodomain-like"/>
    <property type="match status" value="1"/>
</dbReference>
<dbReference type="RefSeq" id="WP_379575779.1">
    <property type="nucleotide sequence ID" value="NZ_JBHUFV010000046.1"/>
</dbReference>
<evidence type="ECO:0000256" key="4">
    <source>
        <dbReference type="PROSITE-ProRule" id="PRU00335"/>
    </source>
</evidence>
<dbReference type="InterPro" id="IPR011075">
    <property type="entry name" value="TetR_C"/>
</dbReference>
<dbReference type="EMBL" id="JBHUFV010000046">
    <property type="protein sequence ID" value="MFD1935661.1"/>
    <property type="molecule type" value="Genomic_DNA"/>
</dbReference>
<dbReference type="InterPro" id="IPR009057">
    <property type="entry name" value="Homeodomain-like_sf"/>
</dbReference>
<dbReference type="InterPro" id="IPR001647">
    <property type="entry name" value="HTH_TetR"/>
</dbReference>
<comment type="caution">
    <text evidence="6">The sequence shown here is derived from an EMBL/GenBank/DDBJ whole genome shotgun (WGS) entry which is preliminary data.</text>
</comment>
<keyword evidence="1" id="KW-0805">Transcription regulation</keyword>
<evidence type="ECO:0000256" key="2">
    <source>
        <dbReference type="ARBA" id="ARBA00023125"/>
    </source>
</evidence>
<dbReference type="PANTHER" id="PTHR47506:SF1">
    <property type="entry name" value="HTH-TYPE TRANSCRIPTIONAL REGULATOR YJDC"/>
    <property type="match status" value="1"/>
</dbReference>
<dbReference type="Proteomes" id="UP001597368">
    <property type="component" value="Unassembled WGS sequence"/>
</dbReference>